<accession>A0A024GIR2</accession>
<dbReference type="EMBL" id="CAIX01000121">
    <property type="protein sequence ID" value="CCI46234.1"/>
    <property type="molecule type" value="Genomic_DNA"/>
</dbReference>
<keyword evidence="2" id="KW-1185">Reference proteome</keyword>
<dbReference type="Proteomes" id="UP000053237">
    <property type="component" value="Unassembled WGS sequence"/>
</dbReference>
<protein>
    <submittedName>
        <fullName evidence="1">Uncharacterized protein</fullName>
    </submittedName>
</protein>
<evidence type="ECO:0000313" key="1">
    <source>
        <dbReference type="EMBL" id="CCI46234.1"/>
    </source>
</evidence>
<reference evidence="1 2" key="1">
    <citation type="submission" date="2012-05" db="EMBL/GenBank/DDBJ databases">
        <title>Recombination and specialization in a pathogen metapopulation.</title>
        <authorList>
            <person name="Gardiner A."/>
            <person name="Kemen E."/>
            <person name="Schultz-Larsen T."/>
            <person name="MacLean D."/>
            <person name="Van Oosterhout C."/>
            <person name="Jones J.D.G."/>
        </authorList>
    </citation>
    <scope>NUCLEOTIDE SEQUENCE [LARGE SCALE GENOMIC DNA]</scope>
    <source>
        <strain evidence="1 2">Ac Nc2</strain>
    </source>
</reference>
<dbReference type="InParanoid" id="A0A024GIR2"/>
<sequence>MRRNEFHIERMECIDYTEAIMLPFLLKPPRPNVNCYLFSIRLCSLPNDKDVFIDKAREKVVHRVDILDHRSSILWLDGLELKKLQEDTKARICFDRDAWTFDHIHAILRIKNLSDSFLRLKTSISCYGVDAITSDISISVMKSQLFISLFERFFVGESRNLSPGTVTAIDNQSDWQCTYLRALQSSNLPSALHRFQSEESSFPFHWPNLTLTFSELATGFEAHHHLSPSRSHLISTTSPKSLNACTLHQMSSFWESQTQKSSSSFTHSESDSSVLNSQLGSTKFVNGI</sequence>
<name>A0A024GIR2_9STRA</name>
<evidence type="ECO:0000313" key="2">
    <source>
        <dbReference type="Proteomes" id="UP000053237"/>
    </source>
</evidence>
<proteinExistence type="predicted"/>
<comment type="caution">
    <text evidence="1">The sequence shown here is derived from an EMBL/GenBank/DDBJ whole genome shotgun (WGS) entry which is preliminary data.</text>
</comment>
<dbReference type="AlphaFoldDB" id="A0A024GIR2"/>
<organism evidence="1 2">
    <name type="scientific">Albugo candida</name>
    <dbReference type="NCBI Taxonomy" id="65357"/>
    <lineage>
        <taxon>Eukaryota</taxon>
        <taxon>Sar</taxon>
        <taxon>Stramenopiles</taxon>
        <taxon>Oomycota</taxon>
        <taxon>Peronosporomycetes</taxon>
        <taxon>Albuginales</taxon>
        <taxon>Albuginaceae</taxon>
        <taxon>Albugo</taxon>
    </lineage>
</organism>
<gene>
    <name evidence="1" type="ORF">BN9_071630</name>
</gene>